<dbReference type="EC" id="2.1.1.297" evidence="5"/>
<feature type="binding site" evidence="5">
    <location>
        <position position="171"/>
    </location>
    <ligand>
        <name>S-adenosyl-L-methionine</name>
        <dbReference type="ChEBI" id="CHEBI:59789"/>
    </ligand>
</feature>
<accession>A9KGY2</accession>
<dbReference type="SUPFAM" id="SSF53335">
    <property type="entry name" value="S-adenosyl-L-methionine-dependent methyltransferases"/>
    <property type="match status" value="1"/>
</dbReference>
<dbReference type="PANTHER" id="PTHR18895">
    <property type="entry name" value="HEMK METHYLTRANSFERASE"/>
    <property type="match status" value="1"/>
</dbReference>
<dbReference type="Pfam" id="PF05175">
    <property type="entry name" value="MTS"/>
    <property type="match status" value="1"/>
</dbReference>
<evidence type="ECO:0000256" key="1">
    <source>
        <dbReference type="ARBA" id="ARBA00022603"/>
    </source>
</evidence>
<proteinExistence type="inferred from homology"/>
<dbReference type="HOGENOM" id="CLU_018398_3_1_6"/>
<evidence type="ECO:0000313" key="8">
    <source>
        <dbReference type="EMBL" id="ABS77840.1"/>
    </source>
</evidence>
<evidence type="ECO:0000259" key="7">
    <source>
        <dbReference type="Pfam" id="PF17827"/>
    </source>
</evidence>
<evidence type="ECO:0000256" key="2">
    <source>
        <dbReference type="ARBA" id="ARBA00022679"/>
    </source>
</evidence>
<feature type="domain" description="Methyltransferase small" evidence="6">
    <location>
        <begin position="104"/>
        <end position="198"/>
    </location>
</feature>
<dbReference type="Proteomes" id="UP000008555">
    <property type="component" value="Chromosome"/>
</dbReference>
<evidence type="ECO:0000256" key="4">
    <source>
        <dbReference type="ARBA" id="ARBA00048391"/>
    </source>
</evidence>
<dbReference type="InterPro" id="IPR007848">
    <property type="entry name" value="Small_mtfrase_dom"/>
</dbReference>
<dbReference type="Pfam" id="PF17827">
    <property type="entry name" value="PrmC_N"/>
    <property type="match status" value="1"/>
</dbReference>
<name>A9KGY2_COXBN</name>
<keyword evidence="3 5" id="KW-0949">S-adenosyl-L-methionine</keyword>
<dbReference type="InterPro" id="IPR050320">
    <property type="entry name" value="N5-glutamine_MTase"/>
</dbReference>
<protein>
    <recommendedName>
        <fullName evidence="5">Release factor glutamine methyltransferase</fullName>
        <shortName evidence="5">RF MTase</shortName>
        <ecNumber evidence="5">2.1.1.297</ecNumber>
    </recommendedName>
    <alternativeName>
        <fullName evidence="5">N5-glutamine methyltransferase PrmC</fullName>
    </alternativeName>
    <alternativeName>
        <fullName evidence="5">Protein-(glutamine-N5) MTase PrmC</fullName>
    </alternativeName>
    <alternativeName>
        <fullName evidence="5">Protein-glutamine N-methyltransferase PrmC</fullName>
    </alternativeName>
</protein>
<keyword evidence="2 5" id="KW-0808">Transferase</keyword>
<dbReference type="KEGG" id="cbd:CBUD_2062"/>
<dbReference type="EMBL" id="CP000733">
    <property type="protein sequence ID" value="ABS77840.1"/>
    <property type="molecule type" value="Genomic_DNA"/>
</dbReference>
<feature type="binding site" evidence="5">
    <location>
        <begin position="186"/>
        <end position="189"/>
    </location>
    <ligand>
        <name>substrate</name>
    </ligand>
</feature>
<dbReference type="InterPro" id="IPR002052">
    <property type="entry name" value="DNA_methylase_N6_adenine_CS"/>
</dbReference>
<dbReference type="InterPro" id="IPR040758">
    <property type="entry name" value="PrmC_N"/>
</dbReference>
<feature type="binding site" evidence="5">
    <location>
        <position position="186"/>
    </location>
    <ligand>
        <name>S-adenosyl-L-methionine</name>
        <dbReference type="ChEBI" id="CHEBI:59789"/>
    </ligand>
</feature>
<reference evidence="8 9" key="1">
    <citation type="journal article" date="2009" name="Infect. Immun.">
        <title>Comparative genomics reveal extensive transposon-mediated genomic plasticity and diversity among potential effector proteins within the genus Coxiella.</title>
        <authorList>
            <person name="Beare P.A."/>
            <person name="Unsworth N."/>
            <person name="Andoh M."/>
            <person name="Voth D.E."/>
            <person name="Omsland A."/>
            <person name="Gilk S.D."/>
            <person name="Williams K.P."/>
            <person name="Sobral B.W."/>
            <person name="Kupko J.J.III."/>
            <person name="Porcella S.F."/>
            <person name="Samuel J.E."/>
            <person name="Heinzen R.A."/>
        </authorList>
    </citation>
    <scope>NUCLEOTIDE SEQUENCE [LARGE SCALE GENOMIC DNA]</scope>
    <source>
        <strain evidence="8 9">Dugway 5J108-111</strain>
    </source>
</reference>
<organism evidence="8 9">
    <name type="scientific">Coxiella burnetii (strain Dugway 5J108-111)</name>
    <dbReference type="NCBI Taxonomy" id="434922"/>
    <lineage>
        <taxon>Bacteria</taxon>
        <taxon>Pseudomonadati</taxon>
        <taxon>Pseudomonadota</taxon>
        <taxon>Gammaproteobacteria</taxon>
        <taxon>Legionellales</taxon>
        <taxon>Coxiellaceae</taxon>
        <taxon>Coxiella</taxon>
    </lineage>
</organism>
<dbReference type="PROSITE" id="PS00092">
    <property type="entry name" value="N6_MTASE"/>
    <property type="match status" value="1"/>
</dbReference>
<dbReference type="NCBIfam" id="TIGR00536">
    <property type="entry name" value="hemK_fam"/>
    <property type="match status" value="1"/>
</dbReference>
<dbReference type="AlphaFoldDB" id="A9KGY2"/>
<dbReference type="GO" id="GO:0003676">
    <property type="term" value="F:nucleic acid binding"/>
    <property type="evidence" value="ECO:0007669"/>
    <property type="project" value="InterPro"/>
</dbReference>
<comment type="catalytic activity">
    <reaction evidence="4 5">
        <text>L-glutaminyl-[peptide chain release factor] + S-adenosyl-L-methionine = N(5)-methyl-L-glutaminyl-[peptide chain release factor] + S-adenosyl-L-homocysteine + H(+)</text>
        <dbReference type="Rhea" id="RHEA:42896"/>
        <dbReference type="Rhea" id="RHEA-COMP:10271"/>
        <dbReference type="Rhea" id="RHEA-COMP:10272"/>
        <dbReference type="ChEBI" id="CHEBI:15378"/>
        <dbReference type="ChEBI" id="CHEBI:30011"/>
        <dbReference type="ChEBI" id="CHEBI:57856"/>
        <dbReference type="ChEBI" id="CHEBI:59789"/>
        <dbReference type="ChEBI" id="CHEBI:61891"/>
        <dbReference type="EC" id="2.1.1.297"/>
    </reaction>
</comment>
<dbReference type="GO" id="GO:0102559">
    <property type="term" value="F:peptide chain release factor N(5)-glutamine methyltransferase activity"/>
    <property type="evidence" value="ECO:0007669"/>
    <property type="project" value="UniProtKB-EC"/>
</dbReference>
<dbReference type="HAMAP" id="MF_02126">
    <property type="entry name" value="RF_methyltr_PrmC"/>
    <property type="match status" value="1"/>
</dbReference>
<gene>
    <name evidence="8" type="primary">hemK</name>
    <name evidence="5" type="synonym">prmC</name>
    <name evidence="8" type="ordered locus">CBUD_2062</name>
</gene>
<dbReference type="RefSeq" id="WP_011997398.1">
    <property type="nucleotide sequence ID" value="NC_009727.1"/>
</dbReference>
<dbReference type="InterPro" id="IPR004556">
    <property type="entry name" value="HemK-like"/>
</dbReference>
<comment type="function">
    <text evidence="5">Methylates the class 1 translation termination release factors RF1/PrfA and RF2/PrfB on the glutamine residue of the universally conserved GGQ motif.</text>
</comment>
<feature type="domain" description="Release factor glutamine methyltransferase N-terminal" evidence="7">
    <location>
        <begin position="6"/>
        <end position="75"/>
    </location>
</feature>
<dbReference type="PANTHER" id="PTHR18895:SF74">
    <property type="entry name" value="MTRF1L RELEASE FACTOR GLUTAMINE METHYLTRANSFERASE"/>
    <property type="match status" value="1"/>
</dbReference>
<evidence type="ECO:0000259" key="6">
    <source>
        <dbReference type="Pfam" id="PF05175"/>
    </source>
</evidence>
<dbReference type="GO" id="GO:0032259">
    <property type="term" value="P:methylation"/>
    <property type="evidence" value="ECO:0007669"/>
    <property type="project" value="UniProtKB-KW"/>
</dbReference>
<keyword evidence="1 5" id="KW-0489">Methyltransferase</keyword>
<dbReference type="NCBIfam" id="TIGR03534">
    <property type="entry name" value="RF_mod_PrmC"/>
    <property type="match status" value="1"/>
</dbReference>
<sequence length="277" mass="31199">MLSIKEATKNISQQLTTVSKTPRLDAELLLECVLKKSRADLFAYPEIQLNSSQQKTLSAYVKRRLKGEPIAYILGQKEFWSLNLKVTPDVLIPRPETEMLVGWILKNLPKDEKLRIADLGTGSGAVALAIAVERPHWTIDATDNSQAALKIAEINAKQHEIKNCNFYHGEWCQALPRRDYHAIVGNPPYIPDKDQHLQQLKHEPREALAAGSDGLSAIKIIIHEAKSYLVNGGWLLLEHGYDQAEKIMTLMQADGYREITDRRDLAGLSRMMVARRG</sequence>
<dbReference type="Gene3D" id="3.40.50.150">
    <property type="entry name" value="Vaccinia Virus protein VP39"/>
    <property type="match status" value="1"/>
</dbReference>
<dbReference type="FunFam" id="3.40.50.150:FF:000053">
    <property type="entry name" value="Release factor glutamine methyltransferase"/>
    <property type="match status" value="1"/>
</dbReference>
<feature type="binding site" evidence="5">
    <location>
        <position position="143"/>
    </location>
    <ligand>
        <name>S-adenosyl-L-methionine</name>
        <dbReference type="ChEBI" id="CHEBI:59789"/>
    </ligand>
</feature>
<dbReference type="CDD" id="cd02440">
    <property type="entry name" value="AdoMet_MTases"/>
    <property type="match status" value="1"/>
</dbReference>
<comment type="similarity">
    <text evidence="5">Belongs to the protein N5-glutamine methyltransferase family. PrmC subfamily.</text>
</comment>
<dbReference type="InterPro" id="IPR019874">
    <property type="entry name" value="RF_methyltr_PrmC"/>
</dbReference>
<dbReference type="InterPro" id="IPR029063">
    <property type="entry name" value="SAM-dependent_MTases_sf"/>
</dbReference>
<dbReference type="Gene3D" id="1.10.8.10">
    <property type="entry name" value="DNA helicase RuvA subunit, C-terminal domain"/>
    <property type="match status" value="1"/>
</dbReference>
<feature type="binding site" evidence="5">
    <location>
        <begin position="120"/>
        <end position="124"/>
    </location>
    <ligand>
        <name>S-adenosyl-L-methionine</name>
        <dbReference type="ChEBI" id="CHEBI:59789"/>
    </ligand>
</feature>
<evidence type="ECO:0000256" key="3">
    <source>
        <dbReference type="ARBA" id="ARBA00022691"/>
    </source>
</evidence>
<evidence type="ECO:0000313" key="9">
    <source>
        <dbReference type="Proteomes" id="UP000008555"/>
    </source>
</evidence>
<evidence type="ECO:0000256" key="5">
    <source>
        <dbReference type="HAMAP-Rule" id="MF_02126"/>
    </source>
</evidence>